<comment type="subunit">
    <text evidence="8">Heterohexamer.</text>
</comment>
<keyword evidence="4 8" id="KW-0653">Protein transport</keyword>
<reference evidence="11" key="1">
    <citation type="submission" date="2025-08" db="UniProtKB">
        <authorList>
            <consortium name="RefSeq"/>
        </authorList>
    </citation>
    <scope>IDENTIFICATION</scope>
</reference>
<dbReference type="GO" id="GO:0005743">
    <property type="term" value="C:mitochondrial inner membrane"/>
    <property type="evidence" value="ECO:0007669"/>
    <property type="project" value="UniProtKB-SubCell"/>
</dbReference>
<name>A0AAJ7BZF7_CEPCN</name>
<comment type="similarity">
    <text evidence="8">Belongs to the small Tim family.</text>
</comment>
<dbReference type="PANTHER" id="PTHR13172">
    <property type="entry name" value="MITOCHONDRIAL IMPORT INNER MEMBRANE TRANSLOCASE SUBUNIT TIM9B"/>
    <property type="match status" value="1"/>
</dbReference>
<keyword evidence="8" id="KW-0472">Membrane</keyword>
<evidence type="ECO:0000256" key="4">
    <source>
        <dbReference type="ARBA" id="ARBA00022927"/>
    </source>
</evidence>
<dbReference type="GO" id="GO:0046872">
    <property type="term" value="F:metal ion binding"/>
    <property type="evidence" value="ECO:0007669"/>
    <property type="project" value="UniProtKB-KW"/>
</dbReference>
<dbReference type="RefSeq" id="XP_015598243.1">
    <property type="nucleotide sequence ID" value="XM_015742757.2"/>
</dbReference>
<dbReference type="Pfam" id="PF02953">
    <property type="entry name" value="zf-Tim10_DDP"/>
    <property type="match status" value="1"/>
</dbReference>
<evidence type="ECO:0000313" key="10">
    <source>
        <dbReference type="Proteomes" id="UP000694920"/>
    </source>
</evidence>
<proteinExistence type="inferred from homology"/>
<keyword evidence="2" id="KW-0479">Metal-binding</keyword>
<dbReference type="Proteomes" id="UP000694920">
    <property type="component" value="Unplaced"/>
</dbReference>
<keyword evidence="7 8" id="KW-1015">Disulfide bond</keyword>
<dbReference type="Gene3D" id="1.10.287.810">
    <property type="entry name" value="Mitochondrial import inner membrane translocase subunit tim13 like domains"/>
    <property type="match status" value="1"/>
</dbReference>
<dbReference type="InterPro" id="IPR050673">
    <property type="entry name" value="Mito_inner_translocase_sub"/>
</dbReference>
<keyword evidence="1 8" id="KW-0813">Transport</keyword>
<keyword evidence="5 8" id="KW-0811">Translocation</keyword>
<dbReference type="InterPro" id="IPR035427">
    <property type="entry name" value="Tim10-like_dom_sf"/>
</dbReference>
<evidence type="ECO:0000256" key="5">
    <source>
        <dbReference type="ARBA" id="ARBA00023010"/>
    </source>
</evidence>
<evidence type="ECO:0000313" key="11">
    <source>
        <dbReference type="RefSeq" id="XP_015598243.1"/>
    </source>
</evidence>
<dbReference type="AlphaFoldDB" id="A0AAJ7BZF7"/>
<keyword evidence="10" id="KW-1185">Reference proteome</keyword>
<evidence type="ECO:0000256" key="7">
    <source>
        <dbReference type="ARBA" id="ARBA00023157"/>
    </source>
</evidence>
<sequence>METTQIRNFKDFLLLYNQISDTCFRRCANTFNSRDISPDEEFCINNCAQKHINANHRVMEVFMEVQPTLVNKRIEEMNAAQALIDAQQEQQKLETVGSNESLQENKDLLVT</sequence>
<organism evidence="10 11">
    <name type="scientific">Cephus cinctus</name>
    <name type="common">Wheat stem sawfly</name>
    <dbReference type="NCBI Taxonomy" id="211228"/>
    <lineage>
        <taxon>Eukaryota</taxon>
        <taxon>Metazoa</taxon>
        <taxon>Ecdysozoa</taxon>
        <taxon>Arthropoda</taxon>
        <taxon>Hexapoda</taxon>
        <taxon>Insecta</taxon>
        <taxon>Pterygota</taxon>
        <taxon>Neoptera</taxon>
        <taxon>Endopterygota</taxon>
        <taxon>Hymenoptera</taxon>
        <taxon>Cephoidea</taxon>
        <taxon>Cephidae</taxon>
        <taxon>Cephus</taxon>
    </lineage>
</organism>
<dbReference type="GO" id="GO:0015031">
    <property type="term" value="P:protein transport"/>
    <property type="evidence" value="ECO:0007669"/>
    <property type="project" value="UniProtKB-KW"/>
</dbReference>
<evidence type="ECO:0000256" key="8">
    <source>
        <dbReference type="RuleBase" id="RU367043"/>
    </source>
</evidence>
<evidence type="ECO:0000259" key="9">
    <source>
        <dbReference type="Pfam" id="PF02953"/>
    </source>
</evidence>
<evidence type="ECO:0000256" key="2">
    <source>
        <dbReference type="ARBA" id="ARBA00022723"/>
    </source>
</evidence>
<gene>
    <name evidence="11" type="primary">LOC107269178</name>
</gene>
<protein>
    <recommendedName>
        <fullName evidence="8">Mitochondrial import inner membrane translocase subunit</fullName>
    </recommendedName>
</protein>
<feature type="domain" description="Tim10-like" evidence="9">
    <location>
        <begin position="4"/>
        <end position="63"/>
    </location>
</feature>
<accession>A0AAJ7BZF7</accession>
<keyword evidence="6 8" id="KW-0496">Mitochondrion</keyword>
<comment type="domain">
    <text evidence="8">The twin CX3C motif contains 4 conserved Cys residues that form 2 disulfide bonds in the mitochondrial intermembrane space.</text>
</comment>
<evidence type="ECO:0000256" key="6">
    <source>
        <dbReference type="ARBA" id="ARBA00023128"/>
    </source>
</evidence>
<evidence type="ECO:0000256" key="3">
    <source>
        <dbReference type="ARBA" id="ARBA00022833"/>
    </source>
</evidence>
<keyword evidence="3" id="KW-0862">Zinc</keyword>
<evidence type="ECO:0000256" key="1">
    <source>
        <dbReference type="ARBA" id="ARBA00022448"/>
    </source>
</evidence>
<dbReference type="SUPFAM" id="SSF144122">
    <property type="entry name" value="Tim10-like"/>
    <property type="match status" value="1"/>
</dbReference>
<comment type="subcellular location">
    <subcellularLocation>
        <location evidence="8">Mitochondrion inner membrane</location>
        <topology evidence="8">Peripheral membrane protein</topology>
        <orientation evidence="8">Intermembrane side</orientation>
    </subcellularLocation>
</comment>
<keyword evidence="8" id="KW-0999">Mitochondrion inner membrane</keyword>
<dbReference type="InterPro" id="IPR004217">
    <property type="entry name" value="Tim10-like"/>
</dbReference>
<dbReference type="KEGG" id="ccin:107269178"/>
<dbReference type="GeneID" id="107269178"/>
<keyword evidence="8" id="KW-0143">Chaperone</keyword>
<comment type="function">
    <text evidence="8">Mitochondrial intermembrane chaperone that participates in the import and insertion of some multi-pass transmembrane proteins into the mitochondrial inner membrane. Also required for the transfer of beta-barrel precursors from the TOM complex to the sorting and assembly machinery (SAM complex) of the outer membrane. Acts as a chaperone-like protein that protects the hydrophobic precursors from aggregation and guide them through the mitochondrial intermembrane space.</text>
</comment>